<gene>
    <name evidence="2" type="ORF">ILUMI_07812</name>
</gene>
<keyword evidence="3" id="KW-1185">Reference proteome</keyword>
<accession>A0A8K0GHN1</accession>
<dbReference type="EMBL" id="VTPC01003557">
    <property type="protein sequence ID" value="KAF2898363.1"/>
    <property type="molecule type" value="Genomic_DNA"/>
</dbReference>
<evidence type="ECO:0000256" key="1">
    <source>
        <dbReference type="SAM" id="MobiDB-lite"/>
    </source>
</evidence>
<feature type="compositionally biased region" description="Basic and acidic residues" evidence="1">
    <location>
        <begin position="9"/>
        <end position="20"/>
    </location>
</feature>
<reference evidence="2" key="1">
    <citation type="submission" date="2019-08" db="EMBL/GenBank/DDBJ databases">
        <title>The genome of the North American firefly Photinus pyralis.</title>
        <authorList>
            <consortium name="Photinus pyralis genome working group"/>
            <person name="Fallon T.R."/>
            <person name="Sander Lower S.E."/>
            <person name="Weng J.-K."/>
        </authorList>
    </citation>
    <scope>NUCLEOTIDE SEQUENCE</scope>
    <source>
        <strain evidence="2">TRF0915ILg1</strain>
        <tissue evidence="2">Whole body</tissue>
    </source>
</reference>
<feature type="compositionally biased region" description="Low complexity" evidence="1">
    <location>
        <begin position="51"/>
        <end position="62"/>
    </location>
</feature>
<dbReference type="AlphaFoldDB" id="A0A8K0GHN1"/>
<sequence>MMPPSEPRNVPEAHVARGPEMDQYAEVRSEQRRYVDAHPKPLGAPPQFTYRSSFSAASPSPRNGSDLIASSAVFERTLVNVDRRVTRHHVDRFCRTPLDQPRCPQQSEFAVSPGRLQQPGPASPS</sequence>
<dbReference type="Proteomes" id="UP000801492">
    <property type="component" value="Unassembled WGS sequence"/>
</dbReference>
<name>A0A8K0GHN1_IGNLU</name>
<organism evidence="2 3">
    <name type="scientific">Ignelater luminosus</name>
    <name type="common">Cucubano</name>
    <name type="synonym">Pyrophorus luminosus</name>
    <dbReference type="NCBI Taxonomy" id="2038154"/>
    <lineage>
        <taxon>Eukaryota</taxon>
        <taxon>Metazoa</taxon>
        <taxon>Ecdysozoa</taxon>
        <taxon>Arthropoda</taxon>
        <taxon>Hexapoda</taxon>
        <taxon>Insecta</taxon>
        <taxon>Pterygota</taxon>
        <taxon>Neoptera</taxon>
        <taxon>Endopterygota</taxon>
        <taxon>Coleoptera</taxon>
        <taxon>Polyphaga</taxon>
        <taxon>Elateriformia</taxon>
        <taxon>Elateroidea</taxon>
        <taxon>Elateridae</taxon>
        <taxon>Agrypninae</taxon>
        <taxon>Pyrophorini</taxon>
        <taxon>Ignelater</taxon>
    </lineage>
</organism>
<feature type="region of interest" description="Disordered" evidence="1">
    <location>
        <begin position="1"/>
        <end position="20"/>
    </location>
</feature>
<evidence type="ECO:0000313" key="3">
    <source>
        <dbReference type="Proteomes" id="UP000801492"/>
    </source>
</evidence>
<feature type="region of interest" description="Disordered" evidence="1">
    <location>
        <begin position="95"/>
        <end position="125"/>
    </location>
</feature>
<evidence type="ECO:0000313" key="2">
    <source>
        <dbReference type="EMBL" id="KAF2898363.1"/>
    </source>
</evidence>
<feature type="region of interest" description="Disordered" evidence="1">
    <location>
        <begin position="37"/>
        <end position="66"/>
    </location>
</feature>
<comment type="caution">
    <text evidence="2">The sequence shown here is derived from an EMBL/GenBank/DDBJ whole genome shotgun (WGS) entry which is preliminary data.</text>
</comment>
<protein>
    <submittedName>
        <fullName evidence="2">Uncharacterized protein</fullName>
    </submittedName>
</protein>
<proteinExistence type="predicted"/>